<reference evidence="2" key="1">
    <citation type="journal article" date="2022" name="Mol. Ecol. Resour.">
        <title>The genomes of chicory, endive, great burdock and yacon provide insights into Asteraceae palaeo-polyploidization history and plant inulin production.</title>
        <authorList>
            <person name="Fan W."/>
            <person name="Wang S."/>
            <person name="Wang H."/>
            <person name="Wang A."/>
            <person name="Jiang F."/>
            <person name="Liu H."/>
            <person name="Zhao H."/>
            <person name="Xu D."/>
            <person name="Zhang Y."/>
        </authorList>
    </citation>
    <scope>NUCLEOTIDE SEQUENCE [LARGE SCALE GENOMIC DNA]</scope>
    <source>
        <strain evidence="2">cv. Niubang</strain>
    </source>
</reference>
<dbReference type="EMBL" id="CM042048">
    <property type="protein sequence ID" value="KAI3757870.1"/>
    <property type="molecule type" value="Genomic_DNA"/>
</dbReference>
<protein>
    <submittedName>
        <fullName evidence="1">Uncharacterized protein</fullName>
    </submittedName>
</protein>
<name>A0ACB9EGM9_ARCLA</name>
<comment type="caution">
    <text evidence="1">The sequence shown here is derived from an EMBL/GenBank/DDBJ whole genome shotgun (WGS) entry which is preliminary data.</text>
</comment>
<evidence type="ECO:0000313" key="2">
    <source>
        <dbReference type="Proteomes" id="UP001055879"/>
    </source>
</evidence>
<organism evidence="1 2">
    <name type="scientific">Arctium lappa</name>
    <name type="common">Greater burdock</name>
    <name type="synonym">Lappa major</name>
    <dbReference type="NCBI Taxonomy" id="4217"/>
    <lineage>
        <taxon>Eukaryota</taxon>
        <taxon>Viridiplantae</taxon>
        <taxon>Streptophyta</taxon>
        <taxon>Embryophyta</taxon>
        <taxon>Tracheophyta</taxon>
        <taxon>Spermatophyta</taxon>
        <taxon>Magnoliopsida</taxon>
        <taxon>eudicotyledons</taxon>
        <taxon>Gunneridae</taxon>
        <taxon>Pentapetalae</taxon>
        <taxon>asterids</taxon>
        <taxon>campanulids</taxon>
        <taxon>Asterales</taxon>
        <taxon>Asteraceae</taxon>
        <taxon>Carduoideae</taxon>
        <taxon>Cardueae</taxon>
        <taxon>Arctiinae</taxon>
        <taxon>Arctium</taxon>
    </lineage>
</organism>
<sequence length="158" mass="17975">MLRYGDCQTSDLGVSLLMGLPFWILRRLFFDVLNLVYAVYIGLCFWFCGKLNVDQEYTQKMIVFGYKPPSSTVMDPESTNLGDIKVSGPHRKLLLRHAVDRKIAYEHELFRYLDDYTQVLVVAADHVNGSQLNSIRDGLLGRAVILMGDNPTMCHDAL</sequence>
<accession>A0ACB9EGM9</accession>
<proteinExistence type="predicted"/>
<gene>
    <name evidence="1" type="ORF">L6452_05413</name>
</gene>
<reference evidence="1 2" key="2">
    <citation type="journal article" date="2022" name="Mol. Ecol. Resour.">
        <title>The genomes of chicory, endive, great burdock and yacon provide insights into Asteraceae paleo-polyploidization history and plant inulin production.</title>
        <authorList>
            <person name="Fan W."/>
            <person name="Wang S."/>
            <person name="Wang H."/>
            <person name="Wang A."/>
            <person name="Jiang F."/>
            <person name="Liu H."/>
            <person name="Zhao H."/>
            <person name="Xu D."/>
            <person name="Zhang Y."/>
        </authorList>
    </citation>
    <scope>NUCLEOTIDE SEQUENCE [LARGE SCALE GENOMIC DNA]</scope>
    <source>
        <strain evidence="2">cv. Niubang</strain>
    </source>
</reference>
<evidence type="ECO:0000313" key="1">
    <source>
        <dbReference type="EMBL" id="KAI3757870.1"/>
    </source>
</evidence>
<dbReference type="Proteomes" id="UP001055879">
    <property type="component" value="Linkage Group LG02"/>
</dbReference>
<keyword evidence="2" id="KW-1185">Reference proteome</keyword>